<dbReference type="RefSeq" id="WP_229988165.1">
    <property type="nucleotide sequence ID" value="NZ_JAJJMO010000001.1"/>
</dbReference>
<organism evidence="2 3">
    <name type="scientific">Flavobacterium pisciphilum</name>
    <dbReference type="NCBI Taxonomy" id="2893755"/>
    <lineage>
        <taxon>Bacteria</taxon>
        <taxon>Pseudomonadati</taxon>
        <taxon>Bacteroidota</taxon>
        <taxon>Flavobacteriia</taxon>
        <taxon>Flavobacteriales</taxon>
        <taxon>Flavobacteriaceae</taxon>
        <taxon>Flavobacterium</taxon>
    </lineage>
</organism>
<comment type="caution">
    <text evidence="2">The sequence shown here is derived from an EMBL/GenBank/DDBJ whole genome shotgun (WGS) entry which is preliminary data.</text>
</comment>
<gene>
    <name evidence="2" type="ORF">LNQ49_08195</name>
</gene>
<keyword evidence="1" id="KW-0812">Transmembrane</keyword>
<dbReference type="Proteomes" id="UP001430919">
    <property type="component" value="Unassembled WGS sequence"/>
</dbReference>
<evidence type="ECO:0000256" key="1">
    <source>
        <dbReference type="SAM" id="Phobius"/>
    </source>
</evidence>
<reference evidence="2" key="1">
    <citation type="submission" date="2021-11" db="EMBL/GenBank/DDBJ databases">
        <title>Description of novel Flavobacterium species.</title>
        <authorList>
            <person name="Saticioglu I.B."/>
            <person name="Ay H."/>
            <person name="Altun S."/>
            <person name="Duman M."/>
        </authorList>
    </citation>
    <scope>NUCLEOTIDE SEQUENCE</scope>
    <source>
        <strain evidence="2">F-65</strain>
    </source>
</reference>
<protein>
    <submittedName>
        <fullName evidence="2">SdpI family protein</fullName>
    </submittedName>
</protein>
<accession>A0ABS8MS17</accession>
<feature type="transmembrane region" description="Helical" evidence="1">
    <location>
        <begin position="46"/>
        <end position="68"/>
    </location>
</feature>
<name>A0ABS8MS17_9FLAO</name>
<sequence length="111" mass="12883">MNTAYFVSILLLLVSIALLLFPPKRINHFYGYRTRRSKKNIENWKFSNRFAAIGMLLFSACNIIGLYITSLFIDEINKNVIAVILLVEFGVLFYVTEKKTSENEKKNNQPM</sequence>
<proteinExistence type="predicted"/>
<dbReference type="Pfam" id="PF13630">
    <property type="entry name" value="SdpI"/>
    <property type="match status" value="1"/>
</dbReference>
<dbReference type="EMBL" id="JAJJMO010000001">
    <property type="protein sequence ID" value="MCC9071557.1"/>
    <property type="molecule type" value="Genomic_DNA"/>
</dbReference>
<feature type="transmembrane region" description="Helical" evidence="1">
    <location>
        <begin position="80"/>
        <end position="96"/>
    </location>
</feature>
<evidence type="ECO:0000313" key="3">
    <source>
        <dbReference type="Proteomes" id="UP001430919"/>
    </source>
</evidence>
<keyword evidence="1" id="KW-0472">Membrane</keyword>
<keyword evidence="1" id="KW-1133">Transmembrane helix</keyword>
<evidence type="ECO:0000313" key="2">
    <source>
        <dbReference type="EMBL" id="MCC9071557.1"/>
    </source>
</evidence>
<keyword evidence="3" id="KW-1185">Reference proteome</keyword>
<feature type="transmembrane region" description="Helical" evidence="1">
    <location>
        <begin position="6"/>
        <end position="26"/>
    </location>
</feature>
<dbReference type="InterPro" id="IPR025962">
    <property type="entry name" value="SdpI/YhfL"/>
</dbReference>